<sequence length="157" mass="17809">MMVADFIVKKSRLWNEELIRSTFSMTDAKHILSIPLARIPQDDFLVWKGAASGEYSVRSAYKMPLQLLVRDSNREILGVRSVLNQNIPVAFAAEALAYVRGLQLGVTMGVREVEVEDLSNSFQTCVFLFGHRSKNEIAHLLATEGLRREEQWNLDRG</sequence>
<evidence type="ECO:0000313" key="1">
    <source>
        <dbReference type="EMBL" id="MBA0844756.1"/>
    </source>
</evidence>
<dbReference type="AlphaFoldDB" id="A0A7J9KEF6"/>
<evidence type="ECO:0008006" key="3">
    <source>
        <dbReference type="Google" id="ProtNLM"/>
    </source>
</evidence>
<comment type="caution">
    <text evidence="1">The sequence shown here is derived from an EMBL/GenBank/DDBJ whole genome shotgun (WGS) entry which is preliminary data.</text>
</comment>
<dbReference type="EMBL" id="JABFAE010385210">
    <property type="protein sequence ID" value="MBA0844756.1"/>
    <property type="molecule type" value="Genomic_DNA"/>
</dbReference>
<name>A0A7J9KEF6_9ROSI</name>
<keyword evidence="2" id="KW-1185">Reference proteome</keyword>
<proteinExistence type="predicted"/>
<organism evidence="1 2">
    <name type="scientific">Gossypium armourianum</name>
    <dbReference type="NCBI Taxonomy" id="34283"/>
    <lineage>
        <taxon>Eukaryota</taxon>
        <taxon>Viridiplantae</taxon>
        <taxon>Streptophyta</taxon>
        <taxon>Embryophyta</taxon>
        <taxon>Tracheophyta</taxon>
        <taxon>Spermatophyta</taxon>
        <taxon>Magnoliopsida</taxon>
        <taxon>eudicotyledons</taxon>
        <taxon>Gunneridae</taxon>
        <taxon>Pentapetalae</taxon>
        <taxon>rosids</taxon>
        <taxon>malvids</taxon>
        <taxon>Malvales</taxon>
        <taxon>Malvaceae</taxon>
        <taxon>Malvoideae</taxon>
        <taxon>Gossypium</taxon>
    </lineage>
</organism>
<accession>A0A7J9KEF6</accession>
<evidence type="ECO:0000313" key="2">
    <source>
        <dbReference type="Proteomes" id="UP000593575"/>
    </source>
</evidence>
<protein>
    <recommendedName>
        <fullName evidence="3">RNase H type-1 domain-containing protein</fullName>
    </recommendedName>
</protein>
<feature type="non-terminal residue" evidence="1">
    <location>
        <position position="157"/>
    </location>
</feature>
<dbReference type="Proteomes" id="UP000593575">
    <property type="component" value="Unassembled WGS sequence"/>
</dbReference>
<gene>
    <name evidence="1" type="ORF">Goarm_005761</name>
</gene>
<reference evidence="1 2" key="1">
    <citation type="journal article" date="2019" name="Genome Biol. Evol.">
        <title>Insights into the evolution of the New World diploid cottons (Gossypium, subgenus Houzingenia) based on genome sequencing.</title>
        <authorList>
            <person name="Grover C.E."/>
            <person name="Arick M.A. 2nd"/>
            <person name="Thrash A."/>
            <person name="Conover J.L."/>
            <person name="Sanders W.S."/>
            <person name="Peterson D.G."/>
            <person name="Frelichowski J.E."/>
            <person name="Scheffler J.A."/>
            <person name="Scheffler B.E."/>
            <person name="Wendel J.F."/>
        </authorList>
    </citation>
    <scope>NUCLEOTIDE SEQUENCE [LARGE SCALE GENOMIC DNA]</scope>
    <source>
        <strain evidence="1">6</strain>
        <tissue evidence="1">Leaf</tissue>
    </source>
</reference>